<evidence type="ECO:0000313" key="2">
    <source>
        <dbReference type="Proteomes" id="UP001470230"/>
    </source>
</evidence>
<reference evidence="1 2" key="1">
    <citation type="submission" date="2024-04" db="EMBL/GenBank/DDBJ databases">
        <title>Tritrichomonas musculus Genome.</title>
        <authorList>
            <person name="Alves-Ferreira E."/>
            <person name="Grigg M."/>
            <person name="Lorenzi H."/>
            <person name="Galac M."/>
        </authorList>
    </citation>
    <scope>NUCLEOTIDE SEQUENCE [LARGE SCALE GENOMIC DNA]</scope>
    <source>
        <strain evidence="1 2">EAF2021</strain>
    </source>
</reference>
<organism evidence="1 2">
    <name type="scientific">Tritrichomonas musculus</name>
    <dbReference type="NCBI Taxonomy" id="1915356"/>
    <lineage>
        <taxon>Eukaryota</taxon>
        <taxon>Metamonada</taxon>
        <taxon>Parabasalia</taxon>
        <taxon>Tritrichomonadida</taxon>
        <taxon>Tritrichomonadidae</taxon>
        <taxon>Tritrichomonas</taxon>
    </lineage>
</organism>
<name>A0ABR2IBB2_9EUKA</name>
<protein>
    <submittedName>
        <fullName evidence="1">Uncharacterized protein</fullName>
    </submittedName>
</protein>
<sequence>MKLKMKNPGDVVIICQKTGFKERTVYNWLAKLNQDPNFNLIAKQKKKIQIFTEEQEDEIALYILESKVSKGKCFTDADCLEVLVEFYINYHWNDNIDYEFTVSNGHLLLQKNTCLCF</sequence>
<keyword evidence="2" id="KW-1185">Reference proteome</keyword>
<gene>
    <name evidence="1" type="ORF">M9Y10_011958</name>
</gene>
<accession>A0ABR2IBB2</accession>
<dbReference type="Proteomes" id="UP001470230">
    <property type="component" value="Unassembled WGS sequence"/>
</dbReference>
<evidence type="ECO:0000313" key="1">
    <source>
        <dbReference type="EMBL" id="KAK8860294.1"/>
    </source>
</evidence>
<dbReference type="EMBL" id="JAPFFF010000018">
    <property type="protein sequence ID" value="KAK8860294.1"/>
    <property type="molecule type" value="Genomic_DNA"/>
</dbReference>
<proteinExistence type="predicted"/>
<comment type="caution">
    <text evidence="1">The sequence shown here is derived from an EMBL/GenBank/DDBJ whole genome shotgun (WGS) entry which is preliminary data.</text>
</comment>